<gene>
    <name evidence="1" type="ORF">ANE_LOCUS4705</name>
</gene>
<dbReference type="InterPro" id="IPR036969">
    <property type="entry name" value="Citrate_synthase_sf"/>
</dbReference>
<dbReference type="Gene3D" id="1.10.580.10">
    <property type="entry name" value="Citrate Synthase, domain 1"/>
    <property type="match status" value="1"/>
</dbReference>
<dbReference type="GO" id="GO:0046912">
    <property type="term" value="F:acyltransferase activity, acyl groups converted into alkyl on transfer"/>
    <property type="evidence" value="ECO:0007669"/>
    <property type="project" value="InterPro"/>
</dbReference>
<reference evidence="1" key="1">
    <citation type="submission" date="2019-07" db="EMBL/GenBank/DDBJ databases">
        <authorList>
            <person name="Dittberner H."/>
        </authorList>
    </citation>
    <scope>NUCLEOTIDE SEQUENCE [LARGE SCALE GENOMIC DNA]</scope>
</reference>
<dbReference type="OrthoDB" id="1733655at2759"/>
<evidence type="ECO:0000313" key="2">
    <source>
        <dbReference type="Proteomes" id="UP000489600"/>
    </source>
</evidence>
<proteinExistence type="predicted"/>
<evidence type="ECO:0000313" key="1">
    <source>
        <dbReference type="EMBL" id="VVA94260.1"/>
    </source>
</evidence>
<comment type="caution">
    <text evidence="1">The sequence shown here is derived from an EMBL/GenBank/DDBJ whole genome shotgun (WGS) entry which is preliminary data.</text>
</comment>
<keyword evidence="2" id="KW-1185">Reference proteome</keyword>
<dbReference type="InterPro" id="IPR016142">
    <property type="entry name" value="Citrate_synth-like_lrg_a-sub"/>
</dbReference>
<protein>
    <recommendedName>
        <fullName evidence="3">Citrate synthase</fullName>
    </recommendedName>
</protein>
<dbReference type="EMBL" id="CABITT030000002">
    <property type="protein sequence ID" value="VVA94260.1"/>
    <property type="molecule type" value="Genomic_DNA"/>
</dbReference>
<sequence length="101" mass="11448">MFSQDIIQSMPHDAHPASVIVSAMSTLSIFHHEANPSLKGHNMYKSKQVCDKQIFRILGQFAFDIYNYGVHYDMTPEFCVQLVFIIVTFLPCGESFLSSSL</sequence>
<dbReference type="Proteomes" id="UP000489600">
    <property type="component" value="Unassembled WGS sequence"/>
</dbReference>
<dbReference type="SUPFAM" id="SSF48256">
    <property type="entry name" value="Citrate synthase"/>
    <property type="match status" value="1"/>
</dbReference>
<accession>A0A565AYU2</accession>
<dbReference type="AlphaFoldDB" id="A0A565AYU2"/>
<name>A0A565AYU2_9BRAS</name>
<evidence type="ECO:0008006" key="3">
    <source>
        <dbReference type="Google" id="ProtNLM"/>
    </source>
</evidence>
<organism evidence="1 2">
    <name type="scientific">Arabis nemorensis</name>
    <dbReference type="NCBI Taxonomy" id="586526"/>
    <lineage>
        <taxon>Eukaryota</taxon>
        <taxon>Viridiplantae</taxon>
        <taxon>Streptophyta</taxon>
        <taxon>Embryophyta</taxon>
        <taxon>Tracheophyta</taxon>
        <taxon>Spermatophyta</taxon>
        <taxon>Magnoliopsida</taxon>
        <taxon>eudicotyledons</taxon>
        <taxon>Gunneridae</taxon>
        <taxon>Pentapetalae</taxon>
        <taxon>rosids</taxon>
        <taxon>malvids</taxon>
        <taxon>Brassicales</taxon>
        <taxon>Brassicaceae</taxon>
        <taxon>Arabideae</taxon>
        <taxon>Arabis</taxon>
    </lineage>
</organism>